<dbReference type="Proteomes" id="UP000011988">
    <property type="component" value="Unassembled WGS sequence"/>
</dbReference>
<keyword evidence="4 8" id="KW-0812">Transmembrane</keyword>
<dbReference type="Pfam" id="PF09721">
    <property type="entry name" value="Exosortase_EpsH"/>
    <property type="match status" value="1"/>
</dbReference>
<keyword evidence="6 8" id="KW-1133">Transmembrane helix</keyword>
<comment type="caution">
    <text evidence="9">The sequence shown here is derived from an EMBL/GenBank/DDBJ whole genome shotgun (WGS) entry which is preliminary data.</text>
</comment>
<dbReference type="GO" id="GO:0006508">
    <property type="term" value="P:proteolysis"/>
    <property type="evidence" value="ECO:0007669"/>
    <property type="project" value="UniProtKB-KW"/>
</dbReference>
<keyword evidence="2" id="KW-1003">Cell membrane</keyword>
<evidence type="ECO:0000256" key="1">
    <source>
        <dbReference type="ARBA" id="ARBA00004651"/>
    </source>
</evidence>
<organism evidence="9 10">
    <name type="scientific">Leptospira alstonii serovar Sichuan str. 79601</name>
    <dbReference type="NCBI Taxonomy" id="1218565"/>
    <lineage>
        <taxon>Bacteria</taxon>
        <taxon>Pseudomonadati</taxon>
        <taxon>Spirochaetota</taxon>
        <taxon>Spirochaetia</taxon>
        <taxon>Leptospirales</taxon>
        <taxon>Leptospiraceae</taxon>
        <taxon>Leptospira</taxon>
    </lineage>
</organism>
<evidence type="ECO:0000313" key="9">
    <source>
        <dbReference type="EMBL" id="EMJ95329.1"/>
    </source>
</evidence>
<evidence type="ECO:0000256" key="7">
    <source>
        <dbReference type="ARBA" id="ARBA00023136"/>
    </source>
</evidence>
<evidence type="ECO:0000256" key="4">
    <source>
        <dbReference type="ARBA" id="ARBA00022692"/>
    </source>
</evidence>
<evidence type="ECO:0000313" key="10">
    <source>
        <dbReference type="Proteomes" id="UP000011988"/>
    </source>
</evidence>
<dbReference type="NCBIfam" id="TIGR04178">
    <property type="entry name" value="exo_archaeo"/>
    <property type="match status" value="1"/>
</dbReference>
<dbReference type="RefSeq" id="WP_020773182.1">
    <property type="nucleotide sequence ID" value="NZ_ANIK01000035.1"/>
</dbReference>
<dbReference type="GO" id="GO:0005886">
    <property type="term" value="C:plasma membrane"/>
    <property type="evidence" value="ECO:0007669"/>
    <property type="project" value="UniProtKB-SubCell"/>
</dbReference>
<feature type="transmembrane region" description="Helical" evidence="8">
    <location>
        <begin position="7"/>
        <end position="24"/>
    </location>
</feature>
<sequence>MKLSNRSIFLVGILVLVCVIPMFQVGKDLLSLKSVFELYPILFLPLFVRFESGRENSNRNPSFKETQDVANIIKIESVAQGSEILEPSRTKRFRFEINFRKRIGWLLPGTIFVISGIFFQRLSLVWIGSFWNALAVLYLSGIAFVWPAPFLVFAIPPITGFGSLFLGYKLRLIVTELCVQLIRFIDSSALAVGNQIFFHERWFAVDRVCEGMKMGLASILIAAAFISRANRIGAILISSLVLPLWFFSNLFRVCVLILFQIPAGTWRHELIGIVLFICGIVVPLAFISLLFPNSKQNEFNFSNLILRSPPKILWLILPLSTAISLAPINRFIPVKPYIWPSKIDTFHLDANSTLSDHRIAVYRSKENYLILKRDLFAIGTGHDPRICFEAVGFSFAEQGERNGLKRAELKSPSGEKPILLWWYSITEKSKLDETELSRLTEFAPRRAASDLEWRWKRLLGADVIQWNLYGPNEEELRKIAESFSKEPLGGKKESIQ</sequence>
<dbReference type="InterPro" id="IPR019127">
    <property type="entry name" value="Exosortase"/>
</dbReference>
<evidence type="ECO:0000256" key="5">
    <source>
        <dbReference type="ARBA" id="ARBA00022801"/>
    </source>
</evidence>
<evidence type="ECO:0000256" key="3">
    <source>
        <dbReference type="ARBA" id="ARBA00022670"/>
    </source>
</evidence>
<dbReference type="InterPro" id="IPR026392">
    <property type="entry name" value="Exo/Archaeosortase_dom"/>
</dbReference>
<dbReference type="PATRIC" id="fig|1218565.3.peg.2034"/>
<evidence type="ECO:0000256" key="8">
    <source>
        <dbReference type="SAM" id="Phobius"/>
    </source>
</evidence>
<feature type="transmembrane region" description="Helical" evidence="8">
    <location>
        <begin position="211"/>
        <end position="229"/>
    </location>
</feature>
<keyword evidence="7 8" id="KW-0472">Membrane</keyword>
<accession>M6CUC0</accession>
<reference evidence="9 10" key="1">
    <citation type="submission" date="2013-01" db="EMBL/GenBank/DDBJ databases">
        <authorList>
            <person name="Harkins D.M."/>
            <person name="Durkin A.S."/>
            <person name="Brinkac L.M."/>
            <person name="Haft D.H."/>
            <person name="Selengut J.D."/>
            <person name="Sanka R."/>
            <person name="DePew J."/>
            <person name="Purushe J."/>
            <person name="Galloway R.L."/>
            <person name="Vinetz J.M."/>
            <person name="Sutton G.G."/>
            <person name="Nierman W.C."/>
            <person name="Fouts D.E."/>
        </authorList>
    </citation>
    <scope>NUCLEOTIDE SEQUENCE [LARGE SCALE GENOMIC DNA]</scope>
    <source>
        <strain evidence="9 10">79601</strain>
    </source>
</reference>
<dbReference type="InterPro" id="IPR031006">
    <property type="entry name" value="Exosort_XrtN"/>
</dbReference>
<feature type="transmembrane region" description="Helical" evidence="8">
    <location>
        <begin position="103"/>
        <end position="127"/>
    </location>
</feature>
<dbReference type="EMBL" id="ANIK01000035">
    <property type="protein sequence ID" value="EMJ95329.1"/>
    <property type="molecule type" value="Genomic_DNA"/>
</dbReference>
<dbReference type="NCBIfam" id="TIGR04476">
    <property type="entry name" value="exosort_XrtN"/>
    <property type="match status" value="1"/>
</dbReference>
<comment type="subcellular location">
    <subcellularLocation>
        <location evidence="1">Cell membrane</location>
        <topology evidence="1">Multi-pass membrane protein</topology>
    </subcellularLocation>
</comment>
<proteinExistence type="predicted"/>
<feature type="transmembrane region" description="Helical" evidence="8">
    <location>
        <begin position="133"/>
        <end position="155"/>
    </location>
</feature>
<feature type="transmembrane region" description="Helical" evidence="8">
    <location>
        <begin position="270"/>
        <end position="292"/>
    </location>
</feature>
<evidence type="ECO:0000256" key="6">
    <source>
        <dbReference type="ARBA" id="ARBA00022989"/>
    </source>
</evidence>
<dbReference type="GO" id="GO:0008233">
    <property type="term" value="F:peptidase activity"/>
    <property type="evidence" value="ECO:0007669"/>
    <property type="project" value="UniProtKB-KW"/>
</dbReference>
<dbReference type="AlphaFoldDB" id="M6CUC0"/>
<gene>
    <name evidence="9" type="ORF">LEP1GSC194_3688</name>
</gene>
<protein>
    <submittedName>
        <fullName evidence="9">Transmembrane exosortase</fullName>
    </submittedName>
</protein>
<evidence type="ECO:0000256" key="2">
    <source>
        <dbReference type="ARBA" id="ARBA00022475"/>
    </source>
</evidence>
<keyword evidence="3" id="KW-0645">Protease</keyword>
<feature type="transmembrane region" description="Helical" evidence="8">
    <location>
        <begin position="235"/>
        <end position="258"/>
    </location>
</feature>
<feature type="transmembrane region" description="Helical" evidence="8">
    <location>
        <begin position="312"/>
        <end position="332"/>
    </location>
</feature>
<dbReference type="OrthoDB" id="343133at2"/>
<name>M6CUC0_9LEPT</name>
<keyword evidence="5" id="KW-0378">Hydrolase</keyword>